<reference evidence="8" key="1">
    <citation type="journal article" date="2014" name="PLoS ONE">
        <title>Transcriptome-Based Identification of ABC Transporters in the Western Tarnished Plant Bug Lygus hesperus.</title>
        <authorList>
            <person name="Hull J.J."/>
            <person name="Chaney K."/>
            <person name="Geib S.M."/>
            <person name="Fabrick J.A."/>
            <person name="Brent C.S."/>
            <person name="Walsh D."/>
            <person name="Lavine L.C."/>
        </authorList>
    </citation>
    <scope>NUCLEOTIDE SEQUENCE</scope>
</reference>
<feature type="transmembrane region" description="Helical" evidence="6">
    <location>
        <begin position="133"/>
        <end position="150"/>
    </location>
</feature>
<sequence>MSVGRFTAVTLISYLISLQIFICFFYVNTARLWYTFSGNPIPHDQFYSQVDTIRNSLTREHIIELLRPTSEALYYFVGVSLDIVRYVGVGSHPPYTCIIFPQLTHRCSNSIVTFFTGVGFFFIGLLGKHLSTHTLFSILAIILFTIPVLYQKYRESINYQIFMILQSINKRLSTISFLRHHNIRIATINLVSGV</sequence>
<gene>
    <name evidence="8" type="primary">RTNLB4</name>
    <name evidence="8" type="ORF">CM83_100204</name>
</gene>
<keyword evidence="3 6" id="KW-0256">Endoplasmic reticulum</keyword>
<evidence type="ECO:0000256" key="6">
    <source>
        <dbReference type="RuleBase" id="RU363132"/>
    </source>
</evidence>
<dbReference type="PROSITE" id="PS50845">
    <property type="entry name" value="RETICULON"/>
    <property type="match status" value="1"/>
</dbReference>
<dbReference type="EMBL" id="GBHO01014738">
    <property type="protein sequence ID" value="JAG28866.1"/>
    <property type="molecule type" value="Transcribed_RNA"/>
</dbReference>
<protein>
    <recommendedName>
        <fullName evidence="6">Reticulon-like protein</fullName>
    </recommendedName>
</protein>
<evidence type="ECO:0000256" key="2">
    <source>
        <dbReference type="ARBA" id="ARBA00022692"/>
    </source>
</evidence>
<evidence type="ECO:0000259" key="7">
    <source>
        <dbReference type="PROSITE" id="PS50845"/>
    </source>
</evidence>
<dbReference type="GO" id="GO:0005789">
    <property type="term" value="C:endoplasmic reticulum membrane"/>
    <property type="evidence" value="ECO:0007669"/>
    <property type="project" value="UniProtKB-SubCell"/>
</dbReference>
<name>A0A0A9YB67_LYGHE</name>
<proteinExistence type="predicted"/>
<evidence type="ECO:0000256" key="3">
    <source>
        <dbReference type="ARBA" id="ARBA00022824"/>
    </source>
</evidence>
<feature type="domain" description="Reticulon" evidence="7">
    <location>
        <begin position="118"/>
        <end position="175"/>
    </location>
</feature>
<keyword evidence="5 6" id="KW-0472">Membrane</keyword>
<accession>A0A0A9YB67</accession>
<comment type="subcellular location">
    <subcellularLocation>
        <location evidence="1 6">Endoplasmic reticulum membrane</location>
        <topology evidence="1 6">Multi-pass membrane protein</topology>
    </subcellularLocation>
</comment>
<feature type="transmembrane region" description="Helical" evidence="6">
    <location>
        <begin position="6"/>
        <end position="27"/>
    </location>
</feature>
<organism evidence="8">
    <name type="scientific">Lygus hesperus</name>
    <name type="common">Western plant bug</name>
    <dbReference type="NCBI Taxonomy" id="30085"/>
    <lineage>
        <taxon>Eukaryota</taxon>
        <taxon>Metazoa</taxon>
        <taxon>Ecdysozoa</taxon>
        <taxon>Arthropoda</taxon>
        <taxon>Hexapoda</taxon>
        <taxon>Insecta</taxon>
        <taxon>Pterygota</taxon>
        <taxon>Neoptera</taxon>
        <taxon>Paraneoptera</taxon>
        <taxon>Hemiptera</taxon>
        <taxon>Heteroptera</taxon>
        <taxon>Panheteroptera</taxon>
        <taxon>Cimicomorpha</taxon>
        <taxon>Miridae</taxon>
        <taxon>Mirini</taxon>
        <taxon>Lygus</taxon>
    </lineage>
</organism>
<dbReference type="Pfam" id="PF02453">
    <property type="entry name" value="Reticulon"/>
    <property type="match status" value="1"/>
</dbReference>
<feature type="transmembrane region" description="Helical" evidence="6">
    <location>
        <begin position="110"/>
        <end position="127"/>
    </location>
</feature>
<evidence type="ECO:0000256" key="1">
    <source>
        <dbReference type="ARBA" id="ARBA00004477"/>
    </source>
</evidence>
<evidence type="ECO:0000313" key="8">
    <source>
        <dbReference type="EMBL" id="JAG28866.1"/>
    </source>
</evidence>
<reference evidence="8" key="2">
    <citation type="submission" date="2014-07" db="EMBL/GenBank/DDBJ databases">
        <authorList>
            <person name="Hull J."/>
        </authorList>
    </citation>
    <scope>NUCLEOTIDE SEQUENCE</scope>
</reference>
<evidence type="ECO:0000256" key="5">
    <source>
        <dbReference type="ARBA" id="ARBA00023136"/>
    </source>
</evidence>
<dbReference type="InterPro" id="IPR003388">
    <property type="entry name" value="Reticulon"/>
</dbReference>
<dbReference type="AlphaFoldDB" id="A0A0A9YB67"/>
<evidence type="ECO:0000256" key="4">
    <source>
        <dbReference type="ARBA" id="ARBA00022989"/>
    </source>
</evidence>
<keyword evidence="2 6" id="KW-0812">Transmembrane</keyword>
<keyword evidence="4 6" id="KW-1133">Transmembrane helix</keyword>